<sequence>MLKLEKVFKAFSKTKVNYQISYKPIESQGVYHIQKAYQLVSSVLRMWLAVIRYCNWIGQCRFTMREWQKQADRPHTSYALGHHNSNPPTLLAIWSKKDRRPKTDGTILTGSLASNDIITLTLSRAMAWGFDGKNNLNIDRWTVMMEKNRALLNKLGVKDLNCGDDITFSKLLFVLVEHASVSGVIITDKIIAKAVIIPAPQHPKWNSDCNNVSSPNDNTALLCADGNYEIDFGEKKSFAKETNLLKAFNCHLEYRLNEQKKQLNNLRNEQKLGKISRENLHMHTEGQILPCQLQ</sequence>
<dbReference type="AlphaFoldDB" id="A0A1B0BEL5"/>
<name>A0A1B0BEL5_9MUSC</name>
<organism evidence="1 2">
    <name type="scientific">Glossina palpalis gambiensis</name>
    <dbReference type="NCBI Taxonomy" id="67801"/>
    <lineage>
        <taxon>Eukaryota</taxon>
        <taxon>Metazoa</taxon>
        <taxon>Ecdysozoa</taxon>
        <taxon>Arthropoda</taxon>
        <taxon>Hexapoda</taxon>
        <taxon>Insecta</taxon>
        <taxon>Pterygota</taxon>
        <taxon>Neoptera</taxon>
        <taxon>Endopterygota</taxon>
        <taxon>Diptera</taxon>
        <taxon>Brachycera</taxon>
        <taxon>Muscomorpha</taxon>
        <taxon>Hippoboscoidea</taxon>
        <taxon>Glossinidae</taxon>
        <taxon>Glossina</taxon>
    </lineage>
</organism>
<dbReference type="Proteomes" id="UP000092460">
    <property type="component" value="Unassembled WGS sequence"/>
</dbReference>
<dbReference type="EMBL" id="JXJN01012931">
    <property type="status" value="NOT_ANNOTATED_CDS"/>
    <property type="molecule type" value="Genomic_DNA"/>
</dbReference>
<reference evidence="2" key="1">
    <citation type="submission" date="2015-01" db="EMBL/GenBank/DDBJ databases">
        <authorList>
            <person name="Aksoy S."/>
            <person name="Warren W."/>
            <person name="Wilson R.K."/>
        </authorList>
    </citation>
    <scope>NUCLEOTIDE SEQUENCE [LARGE SCALE GENOMIC DNA]</scope>
    <source>
        <strain evidence="2">IAEA</strain>
    </source>
</reference>
<protein>
    <submittedName>
        <fullName evidence="1">Uncharacterized protein</fullName>
    </submittedName>
</protein>
<reference evidence="1" key="2">
    <citation type="submission" date="2020-05" db="UniProtKB">
        <authorList>
            <consortium name="EnsemblMetazoa"/>
        </authorList>
    </citation>
    <scope>IDENTIFICATION</scope>
    <source>
        <strain evidence="1">IAEA</strain>
    </source>
</reference>
<accession>A0A1B0BEL5</accession>
<proteinExistence type="predicted"/>
<keyword evidence="2" id="KW-1185">Reference proteome</keyword>
<evidence type="ECO:0000313" key="1">
    <source>
        <dbReference type="EnsemblMetazoa" id="GPPI027492-PA"/>
    </source>
</evidence>
<dbReference type="VEuPathDB" id="VectorBase:GPPI027492"/>
<evidence type="ECO:0000313" key="2">
    <source>
        <dbReference type="Proteomes" id="UP000092460"/>
    </source>
</evidence>
<dbReference type="EnsemblMetazoa" id="GPPI027492-RA">
    <property type="protein sequence ID" value="GPPI027492-PA"/>
    <property type="gene ID" value="GPPI027492"/>
</dbReference>